<dbReference type="OrthoDB" id="411823at2759"/>
<dbReference type="InterPro" id="IPR036397">
    <property type="entry name" value="RNaseH_sf"/>
</dbReference>
<comment type="caution">
    <text evidence="2">The sequence shown here is derived from an EMBL/GenBank/DDBJ whole genome shotgun (WGS) entry which is preliminary data.</text>
</comment>
<sequence length="97" mass="10762">MAPSKIGALGLHTPLPPVATPLPHSLKKGNYKNKDDELIQYSLKALLNQKTNSSIARSIQDSLYNTHNIRLGWIRDHVMHLGNQKAHELAKEANTST</sequence>
<evidence type="ECO:0000313" key="3">
    <source>
        <dbReference type="Proteomes" id="UP000499080"/>
    </source>
</evidence>
<dbReference type="Proteomes" id="UP000499080">
    <property type="component" value="Unassembled WGS sequence"/>
</dbReference>
<name>A0A4Y2QVN0_ARAVE</name>
<gene>
    <name evidence="2" type="ORF">AVEN_3134_1</name>
</gene>
<accession>A0A4Y2QVN0</accession>
<evidence type="ECO:0008006" key="4">
    <source>
        <dbReference type="Google" id="ProtNLM"/>
    </source>
</evidence>
<dbReference type="EMBL" id="BGPR01140765">
    <property type="protein sequence ID" value="GBN67189.1"/>
    <property type="molecule type" value="Genomic_DNA"/>
</dbReference>
<reference evidence="2 3" key="1">
    <citation type="journal article" date="2019" name="Sci. Rep.">
        <title>Orb-weaving spider Araneus ventricosus genome elucidates the spidroin gene catalogue.</title>
        <authorList>
            <person name="Kono N."/>
            <person name="Nakamura H."/>
            <person name="Ohtoshi R."/>
            <person name="Moran D.A.P."/>
            <person name="Shinohara A."/>
            <person name="Yoshida Y."/>
            <person name="Fujiwara M."/>
            <person name="Mori M."/>
            <person name="Tomita M."/>
            <person name="Arakawa K."/>
        </authorList>
    </citation>
    <scope>NUCLEOTIDE SEQUENCE [LARGE SCALE GENOMIC DNA]</scope>
</reference>
<dbReference type="Gene3D" id="3.30.420.10">
    <property type="entry name" value="Ribonuclease H-like superfamily/Ribonuclease H"/>
    <property type="match status" value="1"/>
</dbReference>
<proteinExistence type="predicted"/>
<evidence type="ECO:0000313" key="2">
    <source>
        <dbReference type="EMBL" id="GBN67189.1"/>
    </source>
</evidence>
<evidence type="ECO:0000256" key="1">
    <source>
        <dbReference type="SAM" id="MobiDB-lite"/>
    </source>
</evidence>
<dbReference type="GO" id="GO:0003676">
    <property type="term" value="F:nucleic acid binding"/>
    <property type="evidence" value="ECO:0007669"/>
    <property type="project" value="InterPro"/>
</dbReference>
<dbReference type="AlphaFoldDB" id="A0A4Y2QVN0"/>
<feature type="region of interest" description="Disordered" evidence="1">
    <location>
        <begin position="1"/>
        <end position="29"/>
    </location>
</feature>
<protein>
    <recommendedName>
        <fullName evidence="4">RNase H type-1 domain-containing protein</fullName>
    </recommendedName>
</protein>
<keyword evidence="3" id="KW-1185">Reference proteome</keyword>
<organism evidence="2 3">
    <name type="scientific">Araneus ventricosus</name>
    <name type="common">Orbweaver spider</name>
    <name type="synonym">Epeira ventricosa</name>
    <dbReference type="NCBI Taxonomy" id="182803"/>
    <lineage>
        <taxon>Eukaryota</taxon>
        <taxon>Metazoa</taxon>
        <taxon>Ecdysozoa</taxon>
        <taxon>Arthropoda</taxon>
        <taxon>Chelicerata</taxon>
        <taxon>Arachnida</taxon>
        <taxon>Araneae</taxon>
        <taxon>Araneomorphae</taxon>
        <taxon>Entelegynae</taxon>
        <taxon>Araneoidea</taxon>
        <taxon>Araneidae</taxon>
        <taxon>Araneus</taxon>
    </lineage>
</organism>